<organism evidence="1 2">
    <name type="scientific">Clostridium punense</name>
    <dbReference type="NCBI Taxonomy" id="1054297"/>
    <lineage>
        <taxon>Bacteria</taxon>
        <taxon>Bacillati</taxon>
        <taxon>Bacillota</taxon>
        <taxon>Clostridia</taxon>
        <taxon>Eubacteriales</taxon>
        <taxon>Clostridiaceae</taxon>
        <taxon>Clostridium</taxon>
    </lineage>
</organism>
<sequence length="247" mass="28669">MNVVGINTCNGGWFCVKLSEDSWDVNIFKTIEELMCLWGDSDLFLFNVPIGFMQGSLEERQCDVEARKLLHPSHLDLPAVPCREAIYCNSFGVANVVNKRLTGRSISTRLWDVIERIRELDEFLANNLEYRDKFKECNCEIGFFVLSGRFMRNSKMVLAGYNERRDLLRKVYPNIDDILDYSIKSFRRKDVRAENVLEAVCLAINGLVGIKHGFMSMPKEPQYDSNNIKMQIEIPKHYRYNYGKNVI</sequence>
<protein>
    <submittedName>
        <fullName evidence="1">RNase H-like nuclease</fullName>
    </submittedName>
</protein>
<dbReference type="InterPro" id="IPR007362">
    <property type="entry name" value="DUF429"/>
</dbReference>
<dbReference type="Pfam" id="PF04250">
    <property type="entry name" value="DUF429"/>
    <property type="match status" value="1"/>
</dbReference>
<comment type="caution">
    <text evidence="1">The sequence shown here is derived from an EMBL/GenBank/DDBJ whole genome shotgun (WGS) entry which is preliminary data.</text>
</comment>
<keyword evidence="2" id="KW-1185">Reference proteome</keyword>
<accession>A0ABS4K4Q3</accession>
<dbReference type="EMBL" id="JAGGLL010000014">
    <property type="protein sequence ID" value="MBP2022236.1"/>
    <property type="molecule type" value="Genomic_DNA"/>
</dbReference>
<reference evidence="1 2" key="1">
    <citation type="submission" date="2021-03" db="EMBL/GenBank/DDBJ databases">
        <title>Genomic Encyclopedia of Type Strains, Phase IV (KMG-IV): sequencing the most valuable type-strain genomes for metagenomic binning, comparative biology and taxonomic classification.</title>
        <authorList>
            <person name="Goeker M."/>
        </authorList>
    </citation>
    <scope>NUCLEOTIDE SEQUENCE [LARGE SCALE GENOMIC DNA]</scope>
    <source>
        <strain evidence="1 2">DSM 28650</strain>
    </source>
</reference>
<evidence type="ECO:0000313" key="1">
    <source>
        <dbReference type="EMBL" id="MBP2022236.1"/>
    </source>
</evidence>
<name>A0ABS4K4Q3_9CLOT</name>
<gene>
    <name evidence="1" type="ORF">J2Z44_002037</name>
</gene>
<dbReference type="Proteomes" id="UP001519308">
    <property type="component" value="Unassembled WGS sequence"/>
</dbReference>
<dbReference type="RefSeq" id="WP_021281483.1">
    <property type="nucleotide sequence ID" value="NZ_JAGGLL010000014.1"/>
</dbReference>
<evidence type="ECO:0000313" key="2">
    <source>
        <dbReference type="Proteomes" id="UP001519308"/>
    </source>
</evidence>
<proteinExistence type="predicted"/>